<sequence>MQRNRRLMAVVVMLCLTLSVQAAYAQAPDADVFAVINLSNPEAFIPSVSQFIDKFQPGMGGMVNSMMVGNMVFKNPNWTGMNMAGEYMAVVLNPMKYPQAPYAFILPITNKDEYLGALAQTLTKGEETNGIYNFTQTDQKNVFVAFSADKGILAENADVAAQVKLLVEGNSALLSEVSAVKGQLTAFLSIGKILVTLRPMIDMFKQQLIMGMQQGAQQGEGQAAGTPAPPAGVQNMVQQEIETLLALLDQTDRLQLGIGVEENGLRLSKAVFGMSDSAMEKFMAAQTLQKSKLLGVISEDAAILGSGSINLTPEFVEGYVGFLKGISTVGEATDQAMVEKLATWAQQLMEVFAGDFAFGGLSQNEDSLFTQVFTVKDSDKVKQLIVQYPEMMQQMSAMYKDMGVDMQMSLAGTTEVKNGEILNYNFGMKADNIPDPEGQEVFNKLFGEDIQMPAGFIGQYGVIGFGKNPQDRVKSIMETLDAGADVAAKFTPSLFGLPEENNLFMYVSIPKIMAWVAKIAPNAPQFEMIESPGLGMTGRFVQSHFEGEMFLPVDELLAAKKMGEQAQQVPAQ</sequence>
<accession>A0A081C810</accession>
<keyword evidence="3" id="KW-1185">Reference proteome</keyword>
<dbReference type="EMBL" id="DF820474">
    <property type="protein sequence ID" value="GAK60715.1"/>
    <property type="molecule type" value="Genomic_DNA"/>
</dbReference>
<dbReference type="STRING" id="1499967.U27_00613"/>
<proteinExistence type="predicted"/>
<dbReference type="HOGENOM" id="CLU_476243_0_0_0"/>
<evidence type="ECO:0000256" key="1">
    <source>
        <dbReference type="SAM" id="SignalP"/>
    </source>
</evidence>
<feature type="chain" id="PRO_5001755599" description="DUF3352 domain-containing protein" evidence="1">
    <location>
        <begin position="23"/>
        <end position="572"/>
    </location>
</feature>
<evidence type="ECO:0008006" key="4">
    <source>
        <dbReference type="Google" id="ProtNLM"/>
    </source>
</evidence>
<dbReference type="Proteomes" id="UP000030661">
    <property type="component" value="Unassembled WGS sequence"/>
</dbReference>
<name>A0A081C810_VECG1</name>
<keyword evidence="1" id="KW-0732">Signal</keyword>
<protein>
    <recommendedName>
        <fullName evidence="4">DUF3352 domain-containing protein</fullName>
    </recommendedName>
</protein>
<feature type="signal peptide" evidence="1">
    <location>
        <begin position="1"/>
        <end position="22"/>
    </location>
</feature>
<evidence type="ECO:0000313" key="2">
    <source>
        <dbReference type="EMBL" id="GAK60715.1"/>
    </source>
</evidence>
<gene>
    <name evidence="2" type="ORF">U27_00613</name>
</gene>
<organism evidence="2">
    <name type="scientific">Vecturithrix granuli</name>
    <dbReference type="NCBI Taxonomy" id="1499967"/>
    <lineage>
        <taxon>Bacteria</taxon>
        <taxon>Candidatus Moduliflexota</taxon>
        <taxon>Candidatus Vecturitrichia</taxon>
        <taxon>Candidatus Vecturitrichales</taxon>
        <taxon>Candidatus Vecturitrichaceae</taxon>
        <taxon>Candidatus Vecturithrix</taxon>
    </lineage>
</organism>
<dbReference type="AlphaFoldDB" id="A0A081C810"/>
<reference evidence="2" key="1">
    <citation type="journal article" date="2015" name="PeerJ">
        <title>First genomic representation of candidate bacterial phylum KSB3 points to enhanced environmental sensing as a trigger of wastewater bulking.</title>
        <authorList>
            <person name="Sekiguchi Y."/>
            <person name="Ohashi A."/>
            <person name="Parks D.H."/>
            <person name="Yamauchi T."/>
            <person name="Tyson G.W."/>
            <person name="Hugenholtz P."/>
        </authorList>
    </citation>
    <scope>NUCLEOTIDE SEQUENCE [LARGE SCALE GENOMIC DNA]</scope>
</reference>
<evidence type="ECO:0000313" key="3">
    <source>
        <dbReference type="Proteomes" id="UP000030661"/>
    </source>
</evidence>